<dbReference type="EMBL" id="QBIY01013452">
    <property type="protein sequence ID" value="RXN04267.1"/>
    <property type="molecule type" value="Genomic_DNA"/>
</dbReference>
<evidence type="ECO:0000313" key="4">
    <source>
        <dbReference type="Proteomes" id="UP000290572"/>
    </source>
</evidence>
<reference evidence="3 4" key="1">
    <citation type="submission" date="2018-03" db="EMBL/GenBank/DDBJ databases">
        <title>Draft genome sequence of Rohu Carp (Labeo rohita).</title>
        <authorList>
            <person name="Das P."/>
            <person name="Kushwaha B."/>
            <person name="Joshi C.G."/>
            <person name="Kumar D."/>
            <person name="Nagpure N.S."/>
            <person name="Sahoo L."/>
            <person name="Das S.P."/>
            <person name="Bit A."/>
            <person name="Patnaik S."/>
            <person name="Meher P.K."/>
            <person name="Jayasankar P."/>
            <person name="Koringa P.G."/>
            <person name="Patel N.V."/>
            <person name="Hinsu A.T."/>
            <person name="Kumar R."/>
            <person name="Pandey M."/>
            <person name="Agarwal S."/>
            <person name="Srivastava S."/>
            <person name="Singh M."/>
            <person name="Iquebal M.A."/>
            <person name="Jaiswal S."/>
            <person name="Angadi U.B."/>
            <person name="Kumar N."/>
            <person name="Raza M."/>
            <person name="Shah T.M."/>
            <person name="Rai A."/>
            <person name="Jena J.K."/>
        </authorList>
    </citation>
    <scope>NUCLEOTIDE SEQUENCE [LARGE SCALE GENOMIC DNA]</scope>
    <source>
        <strain evidence="3">DASCIFA01</strain>
        <tissue evidence="3">Testis</tissue>
    </source>
</reference>
<dbReference type="AlphaFoldDB" id="A0A498LA50"/>
<keyword evidence="1" id="KW-1133">Transmembrane helix</keyword>
<sequence length="103" mass="10617">MVVVLVVSCTVSFSDVALSSTLVVFYSTMEILGPICFSVVAFCSTMGVFSPVYTAVVVFCSTLASCSAGSSLASCSAGSALASWSTSGRSLFHHMGLVHHHSP</sequence>
<dbReference type="EMBL" id="QBIY01013420">
    <property type="protein sequence ID" value="RXN05102.1"/>
    <property type="molecule type" value="Genomic_DNA"/>
</dbReference>
<protein>
    <submittedName>
        <fullName evidence="3">Uncharacterized protein</fullName>
    </submittedName>
</protein>
<evidence type="ECO:0000313" key="2">
    <source>
        <dbReference type="EMBL" id="RXN04267.1"/>
    </source>
</evidence>
<comment type="caution">
    <text evidence="3">The sequence shown here is derived from an EMBL/GenBank/DDBJ whole genome shotgun (WGS) entry which is preliminary data.</text>
</comment>
<keyword evidence="1" id="KW-0472">Membrane</keyword>
<accession>A0A498LA50</accession>
<proteinExistence type="predicted"/>
<organism evidence="3 4">
    <name type="scientific">Labeo rohita</name>
    <name type="common">Indian major carp</name>
    <name type="synonym">Cyprinus rohita</name>
    <dbReference type="NCBI Taxonomy" id="84645"/>
    <lineage>
        <taxon>Eukaryota</taxon>
        <taxon>Metazoa</taxon>
        <taxon>Chordata</taxon>
        <taxon>Craniata</taxon>
        <taxon>Vertebrata</taxon>
        <taxon>Euteleostomi</taxon>
        <taxon>Actinopterygii</taxon>
        <taxon>Neopterygii</taxon>
        <taxon>Teleostei</taxon>
        <taxon>Ostariophysi</taxon>
        <taxon>Cypriniformes</taxon>
        <taxon>Cyprinidae</taxon>
        <taxon>Labeoninae</taxon>
        <taxon>Labeonini</taxon>
        <taxon>Labeo</taxon>
    </lineage>
</organism>
<keyword evidence="4" id="KW-1185">Reference proteome</keyword>
<evidence type="ECO:0000256" key="1">
    <source>
        <dbReference type="SAM" id="Phobius"/>
    </source>
</evidence>
<feature type="transmembrane region" description="Helical" evidence="1">
    <location>
        <begin position="31"/>
        <end position="64"/>
    </location>
</feature>
<dbReference type="Proteomes" id="UP000290572">
    <property type="component" value="Unassembled WGS sequence"/>
</dbReference>
<keyword evidence="1" id="KW-0812">Transmembrane</keyword>
<evidence type="ECO:0000313" key="3">
    <source>
        <dbReference type="EMBL" id="RXN05102.1"/>
    </source>
</evidence>
<name>A0A498LA50_LABRO</name>
<gene>
    <name evidence="2" type="ORF">ROHU_013040</name>
    <name evidence="3" type="ORF">ROHU_033591</name>
</gene>